<reference evidence="1" key="1">
    <citation type="journal article" date="2014" name="PLoS ONE">
        <title>Transcriptome-Based Identification of ABC Transporters in the Western Tarnished Plant Bug Lygus hesperus.</title>
        <authorList>
            <person name="Hull J.J."/>
            <person name="Chaney K."/>
            <person name="Geib S.M."/>
            <person name="Fabrick J.A."/>
            <person name="Brent C.S."/>
            <person name="Walsh D."/>
            <person name="Lavine L.C."/>
        </authorList>
    </citation>
    <scope>NUCLEOTIDE SEQUENCE</scope>
</reference>
<dbReference type="GO" id="GO:0032259">
    <property type="term" value="P:methylation"/>
    <property type="evidence" value="ECO:0007669"/>
    <property type="project" value="UniProtKB-KW"/>
</dbReference>
<dbReference type="EMBL" id="GBHO01017485">
    <property type="protein sequence ID" value="JAG26119.1"/>
    <property type="molecule type" value="Transcribed_RNA"/>
</dbReference>
<keyword evidence="1" id="KW-0808">Transferase</keyword>
<keyword evidence="1" id="KW-0489">Methyltransferase</keyword>
<gene>
    <name evidence="1" type="primary">MLL2_1</name>
    <name evidence="1" type="ORF">CM83_90445</name>
</gene>
<sequence>MGFASVIHLPPIGDKFEFCLRSSSWKFAVFTFLCPPEGEWKVLISAENPIHKFQYPLISTKIDRGSNTAKESSVNPRTRFFPINVGGKISRSSHMRGKLNGNVQALVLSGDGTHRNTGAVAHCLSPLSL</sequence>
<organism evidence="1">
    <name type="scientific">Lygus hesperus</name>
    <name type="common">Western plant bug</name>
    <dbReference type="NCBI Taxonomy" id="30085"/>
    <lineage>
        <taxon>Eukaryota</taxon>
        <taxon>Metazoa</taxon>
        <taxon>Ecdysozoa</taxon>
        <taxon>Arthropoda</taxon>
        <taxon>Hexapoda</taxon>
        <taxon>Insecta</taxon>
        <taxon>Pterygota</taxon>
        <taxon>Neoptera</taxon>
        <taxon>Paraneoptera</taxon>
        <taxon>Hemiptera</taxon>
        <taxon>Heteroptera</taxon>
        <taxon>Panheteroptera</taxon>
        <taxon>Cimicomorpha</taxon>
        <taxon>Miridae</taxon>
        <taxon>Mirini</taxon>
        <taxon>Lygus</taxon>
    </lineage>
</organism>
<evidence type="ECO:0000313" key="1">
    <source>
        <dbReference type="EMBL" id="JAG26119.1"/>
    </source>
</evidence>
<accession>A0A0A9Y1U5</accession>
<reference evidence="1" key="2">
    <citation type="submission" date="2014-07" db="EMBL/GenBank/DDBJ databases">
        <authorList>
            <person name="Hull J."/>
        </authorList>
    </citation>
    <scope>NUCLEOTIDE SEQUENCE</scope>
</reference>
<dbReference type="GO" id="GO:0008168">
    <property type="term" value="F:methyltransferase activity"/>
    <property type="evidence" value="ECO:0007669"/>
    <property type="project" value="UniProtKB-KW"/>
</dbReference>
<feature type="non-terminal residue" evidence="1">
    <location>
        <position position="129"/>
    </location>
</feature>
<protein>
    <submittedName>
        <fullName evidence="1">Histone-lysine N-methyltransferase MLL2</fullName>
    </submittedName>
</protein>
<dbReference type="AlphaFoldDB" id="A0A0A9Y1U5"/>
<proteinExistence type="predicted"/>
<name>A0A0A9Y1U5_LYGHE</name>